<gene>
    <name evidence="2" type="ORF">PROQFM164_S06g000457</name>
</gene>
<feature type="region of interest" description="Disordered" evidence="1">
    <location>
        <begin position="11"/>
        <end position="44"/>
    </location>
</feature>
<name>W6QM29_PENRF</name>
<evidence type="ECO:0000313" key="3">
    <source>
        <dbReference type="Proteomes" id="UP000030686"/>
    </source>
</evidence>
<accession>W6QM29</accession>
<dbReference type="EMBL" id="HG792020">
    <property type="protein sequence ID" value="CDM37495.1"/>
    <property type="molecule type" value="Genomic_DNA"/>
</dbReference>
<evidence type="ECO:0000313" key="2">
    <source>
        <dbReference type="EMBL" id="CDM37495.1"/>
    </source>
</evidence>
<reference evidence="2" key="1">
    <citation type="journal article" date="2014" name="Nat. Commun.">
        <title>Multiple recent horizontal transfers of a large genomic region in cheese making fungi.</title>
        <authorList>
            <person name="Cheeseman K."/>
            <person name="Ropars J."/>
            <person name="Renault P."/>
            <person name="Dupont J."/>
            <person name="Gouzy J."/>
            <person name="Branca A."/>
            <person name="Abraham A.L."/>
            <person name="Ceppi M."/>
            <person name="Conseiller E."/>
            <person name="Debuchy R."/>
            <person name="Malagnac F."/>
            <person name="Goarin A."/>
            <person name="Silar P."/>
            <person name="Lacoste S."/>
            <person name="Sallet E."/>
            <person name="Bensimon A."/>
            <person name="Giraud T."/>
            <person name="Brygoo Y."/>
        </authorList>
    </citation>
    <scope>NUCLEOTIDE SEQUENCE [LARGE SCALE GENOMIC DNA]</scope>
    <source>
        <strain evidence="2">FM164</strain>
    </source>
</reference>
<feature type="compositionally biased region" description="Acidic residues" evidence="1">
    <location>
        <begin position="27"/>
        <end position="39"/>
    </location>
</feature>
<proteinExistence type="predicted"/>
<sequence>MIDCERISQLSIDQDMSDLIPPHDQPTDPEEPIVGEPEDLPTHTDLEGEYVAVTNLEPHFDEETVLRNMVLGAIPPPEHSPVPSTPRRHIILPSIRVTPISADMNPRFRMKDCVQVICISGPISNNRH</sequence>
<protein>
    <submittedName>
        <fullName evidence="2">Uncharacterized protein</fullName>
    </submittedName>
</protein>
<organism evidence="2 3">
    <name type="scientific">Penicillium roqueforti (strain FM164)</name>
    <dbReference type="NCBI Taxonomy" id="1365484"/>
    <lineage>
        <taxon>Eukaryota</taxon>
        <taxon>Fungi</taxon>
        <taxon>Dikarya</taxon>
        <taxon>Ascomycota</taxon>
        <taxon>Pezizomycotina</taxon>
        <taxon>Eurotiomycetes</taxon>
        <taxon>Eurotiomycetidae</taxon>
        <taxon>Eurotiales</taxon>
        <taxon>Aspergillaceae</taxon>
        <taxon>Penicillium</taxon>
    </lineage>
</organism>
<evidence type="ECO:0000256" key="1">
    <source>
        <dbReference type="SAM" id="MobiDB-lite"/>
    </source>
</evidence>
<dbReference type="AlphaFoldDB" id="W6QM29"/>
<dbReference type="Proteomes" id="UP000030686">
    <property type="component" value="Unassembled WGS sequence"/>
</dbReference>
<keyword evidence="3" id="KW-1185">Reference proteome</keyword>